<feature type="domain" description="Bacterial bifunctional deaminase-reductase C-terminal" evidence="1">
    <location>
        <begin position="6"/>
        <end position="171"/>
    </location>
</feature>
<dbReference type="InterPro" id="IPR050765">
    <property type="entry name" value="Riboflavin_Biosynth_HTPR"/>
</dbReference>
<proteinExistence type="predicted"/>
<organism evidence="2 3">
    <name type="scientific">Agromyces larvae</name>
    <dbReference type="NCBI Taxonomy" id="2929802"/>
    <lineage>
        <taxon>Bacteria</taxon>
        <taxon>Bacillati</taxon>
        <taxon>Actinomycetota</taxon>
        <taxon>Actinomycetes</taxon>
        <taxon>Micrococcales</taxon>
        <taxon>Microbacteriaceae</taxon>
        <taxon>Agromyces</taxon>
    </lineage>
</organism>
<dbReference type="Proteomes" id="UP000832097">
    <property type="component" value="Chromosome"/>
</dbReference>
<dbReference type="PANTHER" id="PTHR38011">
    <property type="entry name" value="DIHYDROFOLATE REDUCTASE FAMILY PROTEIN (AFU_ORTHOLOGUE AFUA_8G06820)"/>
    <property type="match status" value="1"/>
</dbReference>
<name>A0ABY4C0P9_9MICO</name>
<evidence type="ECO:0000313" key="3">
    <source>
        <dbReference type="Proteomes" id="UP000832097"/>
    </source>
</evidence>
<dbReference type="InterPro" id="IPR024072">
    <property type="entry name" value="DHFR-like_dom_sf"/>
</dbReference>
<dbReference type="SUPFAM" id="SSF53597">
    <property type="entry name" value="Dihydrofolate reductase-like"/>
    <property type="match status" value="1"/>
</dbReference>
<dbReference type="RefSeq" id="WP_243554618.1">
    <property type="nucleotide sequence ID" value="NZ_CP094528.1"/>
</dbReference>
<dbReference type="Pfam" id="PF01872">
    <property type="entry name" value="RibD_C"/>
    <property type="match status" value="1"/>
</dbReference>
<keyword evidence="3" id="KW-1185">Reference proteome</keyword>
<reference evidence="2 3" key="1">
    <citation type="submission" date="2022-03" db="EMBL/GenBank/DDBJ databases">
        <title>Mucilaginibacter sp. isolated from the gut of Protaetia brevitarsis seulensis larvae.</title>
        <authorList>
            <person name="Won M."/>
            <person name="Kim S.-J."/>
            <person name="Kwon S.-W."/>
        </authorList>
    </citation>
    <scope>NUCLEOTIDE SEQUENCE [LARGE SCALE GENOMIC DNA]</scope>
    <source>
        <strain evidence="2 3">CFWR-12</strain>
    </source>
</reference>
<dbReference type="InterPro" id="IPR002734">
    <property type="entry name" value="RibDG_C"/>
</dbReference>
<protein>
    <submittedName>
        <fullName evidence="2">Dihydrofolate reductase family protein</fullName>
    </submittedName>
</protein>
<gene>
    <name evidence="2" type="ORF">MTO99_15385</name>
</gene>
<dbReference type="EMBL" id="CP094528">
    <property type="protein sequence ID" value="UOE43543.1"/>
    <property type="molecule type" value="Genomic_DNA"/>
</dbReference>
<sequence length="187" mass="20686">MGALLYSISISLDGYVCDEHGNFDWGAPTEEEHAFINDRLRGLGTFVFGRRLYETMRVWETLDLQGQSPAVAEFAALWHDTDKIVCSTTLGDSDITTARTRLVRRLGVDDLRALAEASDRDVEVGGPTLAADAIRAGAVDRISFYILPVVVGGGTRALPDRARLDLELTEEHRFPSGKVFVSYLVRR</sequence>
<dbReference type="PANTHER" id="PTHR38011:SF11">
    <property type="entry name" value="2,5-DIAMINO-6-RIBOSYLAMINO-4(3H)-PYRIMIDINONE 5'-PHOSPHATE REDUCTASE"/>
    <property type="match status" value="1"/>
</dbReference>
<evidence type="ECO:0000259" key="1">
    <source>
        <dbReference type="Pfam" id="PF01872"/>
    </source>
</evidence>
<evidence type="ECO:0000313" key="2">
    <source>
        <dbReference type="EMBL" id="UOE43543.1"/>
    </source>
</evidence>
<accession>A0ABY4C0P9</accession>
<dbReference type="Gene3D" id="3.40.430.10">
    <property type="entry name" value="Dihydrofolate Reductase, subunit A"/>
    <property type="match status" value="1"/>
</dbReference>